<evidence type="ECO:0000313" key="3">
    <source>
        <dbReference type="EMBL" id="CAL1576645.1"/>
    </source>
</evidence>
<proteinExistence type="predicted"/>
<dbReference type="Proteomes" id="UP001497482">
    <property type="component" value="Chromosome 12"/>
</dbReference>
<feature type="transmembrane region" description="Helical" evidence="2">
    <location>
        <begin position="135"/>
        <end position="157"/>
    </location>
</feature>
<dbReference type="AlphaFoldDB" id="A0AAV2JLL9"/>
<keyword evidence="2" id="KW-0472">Membrane</keyword>
<reference evidence="3 4" key="1">
    <citation type="submission" date="2024-04" db="EMBL/GenBank/DDBJ databases">
        <authorList>
            <person name="Waldvogel A.-M."/>
            <person name="Schoenle A."/>
        </authorList>
    </citation>
    <scope>NUCLEOTIDE SEQUENCE [LARGE SCALE GENOMIC DNA]</scope>
</reference>
<protein>
    <submittedName>
        <fullName evidence="3">Uncharacterized protein</fullName>
    </submittedName>
</protein>
<name>A0AAV2JLL9_KNICA</name>
<keyword evidence="2" id="KW-0812">Transmembrane</keyword>
<feature type="region of interest" description="Disordered" evidence="1">
    <location>
        <begin position="84"/>
        <end position="109"/>
    </location>
</feature>
<organism evidence="3 4">
    <name type="scientific">Knipowitschia caucasica</name>
    <name type="common">Caucasian dwarf goby</name>
    <name type="synonym">Pomatoschistus caucasicus</name>
    <dbReference type="NCBI Taxonomy" id="637954"/>
    <lineage>
        <taxon>Eukaryota</taxon>
        <taxon>Metazoa</taxon>
        <taxon>Chordata</taxon>
        <taxon>Craniata</taxon>
        <taxon>Vertebrata</taxon>
        <taxon>Euteleostomi</taxon>
        <taxon>Actinopterygii</taxon>
        <taxon>Neopterygii</taxon>
        <taxon>Teleostei</taxon>
        <taxon>Neoteleostei</taxon>
        <taxon>Acanthomorphata</taxon>
        <taxon>Gobiaria</taxon>
        <taxon>Gobiiformes</taxon>
        <taxon>Gobioidei</taxon>
        <taxon>Gobiidae</taxon>
        <taxon>Gobiinae</taxon>
        <taxon>Knipowitschia</taxon>
    </lineage>
</organism>
<evidence type="ECO:0000256" key="1">
    <source>
        <dbReference type="SAM" id="MobiDB-lite"/>
    </source>
</evidence>
<gene>
    <name evidence="3" type="ORF">KC01_LOCUS8061</name>
</gene>
<sequence>MTIAIVLPDAPEKCMLGEEGGSEEELMYEDYRSSSHRFGVPGGGGGEQLAINEGFKVAGEVEERGRSAAVDDSAAVWCEGLRERRERAGDSGGPDSSERDGLMTRGGGAGRWGRHRLGMFNMLLRCNMPPDTQKVVVFVIMMLLIIINVVLMFLLAFQ</sequence>
<evidence type="ECO:0000256" key="2">
    <source>
        <dbReference type="SAM" id="Phobius"/>
    </source>
</evidence>
<accession>A0AAV2JLL9</accession>
<keyword evidence="2" id="KW-1133">Transmembrane helix</keyword>
<keyword evidence="4" id="KW-1185">Reference proteome</keyword>
<dbReference type="EMBL" id="OZ035834">
    <property type="protein sequence ID" value="CAL1576645.1"/>
    <property type="molecule type" value="Genomic_DNA"/>
</dbReference>
<evidence type="ECO:0000313" key="4">
    <source>
        <dbReference type="Proteomes" id="UP001497482"/>
    </source>
</evidence>